<dbReference type="PROSITE" id="PS50110">
    <property type="entry name" value="RESPONSE_REGULATORY"/>
    <property type="match status" value="1"/>
</dbReference>
<evidence type="ECO:0000256" key="2">
    <source>
        <dbReference type="PROSITE-ProRule" id="PRU00169"/>
    </source>
</evidence>
<dbReference type="InterPro" id="IPR001789">
    <property type="entry name" value="Sig_transdc_resp-reg_receiver"/>
</dbReference>
<evidence type="ECO:0000259" key="3">
    <source>
        <dbReference type="PROSITE" id="PS50110"/>
    </source>
</evidence>
<keyword evidence="5" id="KW-1185">Reference proteome</keyword>
<dbReference type="Gene3D" id="3.40.50.2300">
    <property type="match status" value="1"/>
</dbReference>
<evidence type="ECO:0000313" key="4">
    <source>
        <dbReference type="EMBL" id="SMF74893.1"/>
    </source>
</evidence>
<evidence type="ECO:0000313" key="5">
    <source>
        <dbReference type="Proteomes" id="UP000192903"/>
    </source>
</evidence>
<dbReference type="SUPFAM" id="SSF52172">
    <property type="entry name" value="CheY-like"/>
    <property type="match status" value="1"/>
</dbReference>
<name>A0A1X7GUD4_9HYPH</name>
<dbReference type="OrthoDB" id="582170at2"/>
<feature type="modified residue" description="4-aspartylphosphate" evidence="2">
    <location>
        <position position="62"/>
    </location>
</feature>
<keyword evidence="1 2" id="KW-0597">Phosphoprotein</keyword>
<dbReference type="Proteomes" id="UP000192903">
    <property type="component" value="Unassembled WGS sequence"/>
</dbReference>
<dbReference type="GO" id="GO:0000160">
    <property type="term" value="P:phosphorelay signal transduction system"/>
    <property type="evidence" value="ECO:0007669"/>
    <property type="project" value="InterPro"/>
</dbReference>
<dbReference type="AlphaFoldDB" id="A0A1X7GUD4"/>
<proteinExistence type="predicted"/>
<dbReference type="InterPro" id="IPR011006">
    <property type="entry name" value="CheY-like_superfamily"/>
</dbReference>
<sequence>MPAAESRLTGKRVLVVEDEALVTMLLEEGLIDMGCEIADTASRLDDALEKANSLLFDVAILDVNLHGQKTFPIAEVLSSRGIPFVFSTGYEASSLPLSLQQAPVLQKPFQQQDLEQALGTALGV</sequence>
<dbReference type="SMART" id="SM00448">
    <property type="entry name" value="REC"/>
    <property type="match status" value="1"/>
</dbReference>
<dbReference type="PANTHER" id="PTHR44591">
    <property type="entry name" value="STRESS RESPONSE REGULATOR PROTEIN 1"/>
    <property type="match status" value="1"/>
</dbReference>
<organism evidence="4 5">
    <name type="scientific">Xaviernesmea oryzae</name>
    <dbReference type="NCBI Taxonomy" id="464029"/>
    <lineage>
        <taxon>Bacteria</taxon>
        <taxon>Pseudomonadati</taxon>
        <taxon>Pseudomonadota</taxon>
        <taxon>Alphaproteobacteria</taxon>
        <taxon>Hyphomicrobiales</taxon>
        <taxon>Rhizobiaceae</taxon>
        <taxon>Rhizobium/Agrobacterium group</taxon>
        <taxon>Xaviernesmea</taxon>
    </lineage>
</organism>
<dbReference type="PANTHER" id="PTHR44591:SF24">
    <property type="entry name" value="PROTEIN-GLUTAMATE METHYLESTERASE_PROTEIN-GLUTAMINE GLUTAMINASE 1"/>
    <property type="match status" value="1"/>
</dbReference>
<protein>
    <submittedName>
        <fullName evidence="4">CheY chemotaxis protein or a CheY-like REC (Receiver) domain</fullName>
    </submittedName>
</protein>
<dbReference type="InterPro" id="IPR050595">
    <property type="entry name" value="Bact_response_regulator"/>
</dbReference>
<dbReference type="STRING" id="464029.SAMN02982989_4437"/>
<reference evidence="5" key="1">
    <citation type="submission" date="2017-04" db="EMBL/GenBank/DDBJ databases">
        <authorList>
            <person name="Varghese N."/>
            <person name="Submissions S."/>
        </authorList>
    </citation>
    <scope>NUCLEOTIDE SEQUENCE [LARGE SCALE GENOMIC DNA]</scope>
    <source>
        <strain evidence="5">B4P</strain>
    </source>
</reference>
<dbReference type="Pfam" id="PF00072">
    <property type="entry name" value="Response_reg"/>
    <property type="match status" value="1"/>
</dbReference>
<gene>
    <name evidence="4" type="ORF">SAMN02982989_4437</name>
</gene>
<dbReference type="EMBL" id="FXAF01000011">
    <property type="protein sequence ID" value="SMF74893.1"/>
    <property type="molecule type" value="Genomic_DNA"/>
</dbReference>
<accession>A0A1X7GUD4</accession>
<feature type="domain" description="Response regulatory" evidence="3">
    <location>
        <begin position="12"/>
        <end position="122"/>
    </location>
</feature>
<evidence type="ECO:0000256" key="1">
    <source>
        <dbReference type="ARBA" id="ARBA00022553"/>
    </source>
</evidence>